<feature type="domain" description="DUF8130" evidence="2">
    <location>
        <begin position="57"/>
        <end position="170"/>
    </location>
</feature>
<accession>A0A8J8Q9X5</accession>
<evidence type="ECO:0000313" key="3">
    <source>
        <dbReference type="EMBL" id="TYL40095.1"/>
    </source>
</evidence>
<dbReference type="EMBL" id="PHNJ01000001">
    <property type="protein sequence ID" value="TYL40095.1"/>
    <property type="molecule type" value="Genomic_DNA"/>
</dbReference>
<gene>
    <name evidence="3" type="ORF">CV102_00495</name>
</gene>
<feature type="compositionally biased region" description="Acidic residues" evidence="1">
    <location>
        <begin position="27"/>
        <end position="48"/>
    </location>
</feature>
<reference evidence="3" key="1">
    <citation type="submission" date="2017-11" db="EMBL/GenBank/DDBJ databases">
        <authorList>
            <person name="Kajale S.C."/>
            <person name="Sharma A."/>
        </authorList>
    </citation>
    <scope>NUCLEOTIDE SEQUENCE</scope>
    <source>
        <strain evidence="3">LS1_42</strain>
    </source>
</reference>
<organism evidence="3 4">
    <name type="scientific">Natronococcus pandeyae</name>
    <dbReference type="NCBI Taxonomy" id="2055836"/>
    <lineage>
        <taxon>Archaea</taxon>
        <taxon>Methanobacteriati</taxon>
        <taxon>Methanobacteriota</taxon>
        <taxon>Stenosarchaea group</taxon>
        <taxon>Halobacteria</taxon>
        <taxon>Halobacteriales</taxon>
        <taxon>Natrialbaceae</taxon>
        <taxon>Natronococcus</taxon>
    </lineage>
</organism>
<dbReference type="Proteomes" id="UP000766904">
    <property type="component" value="Unassembled WGS sequence"/>
</dbReference>
<dbReference type="RefSeq" id="WP_148855734.1">
    <property type="nucleotide sequence ID" value="NZ_PHNJ01000001.1"/>
</dbReference>
<dbReference type="OrthoDB" id="269766at2157"/>
<sequence>MNRRTALTLSGTAATTLLAAGCLSDVGDADDPGGTGETEDDENGDEDESRYVVALEDAPLTDETEHARLEVDLVDPEVAPGDPAQFSATLTNATDETLVVSSGAPSPFGVVWASPADGDGRSSGLTLWSDAYEESSHVGTDGKRVEGVNDIALVEELEAGETVERTFELHLETPALEVGEYEAEIGCGVGPEDGDSEGIGVALSFSIERGGDEHDGDENEEDGNENEHEDEPGALAYEVADEVPSLDPDADVPGGTRGDVVLVLESEAEATEAFESAGADTFVAETAFETETLVYVQTEAPQTCYRTVIRSLSWEDDTLAGRVALERTADDHEPCGEAITYPAALARVATGARSVEATDLEFLED</sequence>
<evidence type="ECO:0000256" key="1">
    <source>
        <dbReference type="SAM" id="MobiDB-lite"/>
    </source>
</evidence>
<feature type="compositionally biased region" description="Acidic residues" evidence="1">
    <location>
        <begin position="214"/>
        <end position="229"/>
    </location>
</feature>
<dbReference type="AlphaFoldDB" id="A0A8J8Q9X5"/>
<comment type="caution">
    <text evidence="3">The sequence shown here is derived from an EMBL/GenBank/DDBJ whole genome shotgun (WGS) entry which is preliminary data.</text>
</comment>
<dbReference type="Pfam" id="PF26451">
    <property type="entry name" value="DUF8130"/>
    <property type="match status" value="1"/>
</dbReference>
<dbReference type="PROSITE" id="PS51257">
    <property type="entry name" value="PROKAR_LIPOPROTEIN"/>
    <property type="match status" value="1"/>
</dbReference>
<name>A0A8J8Q9X5_9EURY</name>
<feature type="region of interest" description="Disordered" evidence="1">
    <location>
        <begin position="209"/>
        <end position="229"/>
    </location>
</feature>
<proteinExistence type="predicted"/>
<dbReference type="InterPro" id="IPR058443">
    <property type="entry name" value="DUF8130"/>
</dbReference>
<evidence type="ECO:0000259" key="2">
    <source>
        <dbReference type="Pfam" id="PF26451"/>
    </source>
</evidence>
<protein>
    <recommendedName>
        <fullName evidence="2">DUF8130 domain-containing protein</fullName>
    </recommendedName>
</protein>
<evidence type="ECO:0000313" key="4">
    <source>
        <dbReference type="Proteomes" id="UP000766904"/>
    </source>
</evidence>
<feature type="region of interest" description="Disordered" evidence="1">
    <location>
        <begin position="24"/>
        <end position="49"/>
    </location>
</feature>
<keyword evidence="4" id="KW-1185">Reference proteome</keyword>